<keyword evidence="1" id="KW-0812">Transmembrane</keyword>
<comment type="caution">
    <text evidence="2">The sequence shown here is derived from an EMBL/GenBank/DDBJ whole genome shotgun (WGS) entry which is preliminary data.</text>
</comment>
<evidence type="ECO:0008006" key="4">
    <source>
        <dbReference type="Google" id="ProtNLM"/>
    </source>
</evidence>
<dbReference type="Proteomes" id="UP001228504">
    <property type="component" value="Unassembled WGS sequence"/>
</dbReference>
<proteinExistence type="predicted"/>
<keyword evidence="1" id="KW-1133">Transmembrane helix</keyword>
<dbReference type="RefSeq" id="WP_307486860.1">
    <property type="nucleotide sequence ID" value="NZ_JAUSUF010000008.1"/>
</dbReference>
<evidence type="ECO:0000313" key="3">
    <source>
        <dbReference type="Proteomes" id="UP001228504"/>
    </source>
</evidence>
<sequence length="49" mass="4970">MKSTSYVVLGLCFGVTLGLIVFDNLAIGAGVGVAIGAGLDSVKNKNEEK</sequence>
<evidence type="ECO:0000313" key="2">
    <source>
        <dbReference type="EMBL" id="MDQ0150270.1"/>
    </source>
</evidence>
<gene>
    <name evidence="2" type="ORF">J2S18_002213</name>
</gene>
<keyword evidence="3" id="KW-1185">Reference proteome</keyword>
<name>A0ABT9UVC4_9FIRM</name>
<evidence type="ECO:0000256" key="1">
    <source>
        <dbReference type="SAM" id="Phobius"/>
    </source>
</evidence>
<accession>A0ABT9UVC4</accession>
<feature type="transmembrane region" description="Helical" evidence="1">
    <location>
        <begin position="6"/>
        <end position="39"/>
    </location>
</feature>
<organism evidence="2 3">
    <name type="scientific">Eubacterium multiforme</name>
    <dbReference type="NCBI Taxonomy" id="83339"/>
    <lineage>
        <taxon>Bacteria</taxon>
        <taxon>Bacillati</taxon>
        <taxon>Bacillota</taxon>
        <taxon>Clostridia</taxon>
        <taxon>Eubacteriales</taxon>
        <taxon>Eubacteriaceae</taxon>
        <taxon>Eubacterium</taxon>
    </lineage>
</organism>
<keyword evidence="1" id="KW-0472">Membrane</keyword>
<protein>
    <recommendedName>
        <fullName evidence="4">Glycine zipper family protein</fullName>
    </recommendedName>
</protein>
<dbReference type="EMBL" id="JAUSUF010000008">
    <property type="protein sequence ID" value="MDQ0150270.1"/>
    <property type="molecule type" value="Genomic_DNA"/>
</dbReference>
<reference evidence="2 3" key="1">
    <citation type="submission" date="2023-07" db="EMBL/GenBank/DDBJ databases">
        <title>Genomic Encyclopedia of Type Strains, Phase IV (KMG-IV): sequencing the most valuable type-strain genomes for metagenomic binning, comparative biology and taxonomic classification.</title>
        <authorList>
            <person name="Goeker M."/>
        </authorList>
    </citation>
    <scope>NUCLEOTIDE SEQUENCE [LARGE SCALE GENOMIC DNA]</scope>
    <source>
        <strain evidence="2 3">DSM 20694</strain>
    </source>
</reference>